<proteinExistence type="predicted"/>
<evidence type="ECO:0000313" key="1">
    <source>
        <dbReference type="EMBL" id="AHK71204.1"/>
    </source>
</evidence>
<reference evidence="1 2" key="1">
    <citation type="journal article" date="2015" name="Appl. Microbiol. Biotechnol.">
        <title>The consequence of an additional NADH dehydrogenase paralog on the growth of Gluconobacter oxydans DSM3504.</title>
        <authorList>
            <person name="Kostner D."/>
            <person name="Luchterhand B."/>
            <person name="Junker A."/>
            <person name="Volland S."/>
            <person name="Daniel R."/>
            <person name="Buchs J."/>
            <person name="Liebl W."/>
            <person name="Ehrenreich A."/>
        </authorList>
    </citation>
    <scope>NUCLEOTIDE SEQUENCE [LARGE SCALE GENOMIC DNA]</scope>
    <source>
        <strain evidence="1">DSM 3504</strain>
    </source>
</reference>
<dbReference type="EMBL" id="CP004373">
    <property type="protein sequence ID" value="AHK71204.1"/>
    <property type="molecule type" value="Genomic_DNA"/>
</dbReference>
<dbReference type="AlphaFoldDB" id="A0A067Z4M0"/>
<accession>A0A067Z4M0</accession>
<dbReference type="GeneID" id="56905535"/>
<dbReference type="Proteomes" id="UP000031656">
    <property type="component" value="Chromosome"/>
</dbReference>
<evidence type="ECO:0000313" key="2">
    <source>
        <dbReference type="Proteomes" id="UP000031656"/>
    </source>
</evidence>
<name>A0A067Z4M0_GLUOY</name>
<dbReference type="RefSeq" id="WP_011252773.1">
    <property type="nucleotide sequence ID" value="NZ_CP004373.1"/>
</dbReference>
<dbReference type="KEGG" id="goy:GLS_c13070"/>
<protein>
    <submittedName>
        <fullName evidence="1">Uncharacterized protein</fullName>
    </submittedName>
</protein>
<dbReference type="HOGENOM" id="CLU_2232726_0_0_5"/>
<sequence length="105" mass="11388">MSDFPQEVVLSDNRRLTLREIDPADMLDLIEAAGSAINGASASAWLGYAEMICSVTAIDGVPVQMPQTKDEIRELARRVGKAGIAALTPLFERDADEDLRDVAKN</sequence>
<organism evidence="1 2">
    <name type="scientific">Gluconobacter oxydans DSM 3504</name>
    <dbReference type="NCBI Taxonomy" id="1288313"/>
    <lineage>
        <taxon>Bacteria</taxon>
        <taxon>Pseudomonadati</taxon>
        <taxon>Pseudomonadota</taxon>
        <taxon>Alphaproteobacteria</taxon>
        <taxon>Acetobacterales</taxon>
        <taxon>Acetobacteraceae</taxon>
        <taxon>Gluconobacter</taxon>
    </lineage>
</organism>
<gene>
    <name evidence="1" type="ORF">GLS_c13070</name>
</gene>